<evidence type="ECO:0000313" key="1">
    <source>
        <dbReference type="EMBL" id="VYU40597.1"/>
    </source>
</evidence>
<dbReference type="RefSeq" id="WP_156626755.1">
    <property type="nucleotide sequence ID" value="NZ_CACRTO010000021.1"/>
</dbReference>
<accession>A0A6N3ESE7</accession>
<dbReference type="CDD" id="cd00741">
    <property type="entry name" value="Lipase"/>
    <property type="match status" value="1"/>
</dbReference>
<organism evidence="1">
    <name type="scientific">Clostridium tertium</name>
    <dbReference type="NCBI Taxonomy" id="1559"/>
    <lineage>
        <taxon>Bacteria</taxon>
        <taxon>Bacillati</taxon>
        <taxon>Bacillota</taxon>
        <taxon>Clostridia</taxon>
        <taxon>Eubacteriales</taxon>
        <taxon>Clostridiaceae</taxon>
        <taxon>Clostridium</taxon>
    </lineage>
</organism>
<dbReference type="SUPFAM" id="SSF53474">
    <property type="entry name" value="alpha/beta-Hydrolases"/>
    <property type="match status" value="1"/>
</dbReference>
<dbReference type="InterPro" id="IPR029058">
    <property type="entry name" value="AB_hydrolase_fold"/>
</dbReference>
<sequence length="704" mass="79034">MENTSYISEISYKVEVWLYQGYSIKSIDKEIKELQGEGMFPKNLKLIDAYLDKSYGSSGCAFLDTNTGETIIGFAGTNDRNGTKEFVKDIITDAGLAFSQNSPNSAYMYEANKFINDLKEKGYNIAQSTGHSLGGALSVYAGINHNIPLVATYNGAPLYVLPTKDGIGNIFLIKDKVKKYNGKVTRFVTERDLLNSAADFANGFYIGEEVMFYNGLGHGIEFFKGKEEQENISKVLLSKMKELDGPIVLSVDFNGDEKVDLSLSTEDLFVKNLFGQGGLYSGNGTTIKITPSAFTFLKDNLEGKMAADEISWIKRAIKLCKTKNESIKQDRSTREDNLSEGIIEGLNNAGLNKLITQINNSHGNLVKNKNILEQLSVFNMYNITRKFDRWGSSGGRKWFLDGTEFDEYEIINYIEDLQQSANILHHQITATGEFTYYTRGSSELQVYKFDIISEIAQAFVNITNGFLSKAKEAFKGTGLRSGKNDGIVNSISEVLEIEEKNVIEIENKIISIAKMAQGVADNFTSADKWLSKSIENGNMTGEYNISNIANNYKAYLEENHIFDDVKDVIEAYDLQVEEAANTFSENIISDFTDLINRAHTVLRKMSTAIEDFKYSIVKIKSVMDKNITSTYIKVISTGYNEWETEEIKNYHGTIAEIFPSYIVANINSSEEKIIPIIDSIYSDINVIELYNLGIYNMREYFNSI</sequence>
<proteinExistence type="predicted"/>
<evidence type="ECO:0008006" key="2">
    <source>
        <dbReference type="Google" id="ProtNLM"/>
    </source>
</evidence>
<dbReference type="AlphaFoldDB" id="A0A6N3ESE7"/>
<reference evidence="1" key="1">
    <citation type="submission" date="2019-11" db="EMBL/GenBank/DDBJ databases">
        <authorList>
            <person name="Feng L."/>
        </authorList>
    </citation>
    <scope>NUCLEOTIDE SEQUENCE</scope>
    <source>
        <strain evidence="1">CTertiumLFYP3</strain>
    </source>
</reference>
<dbReference type="Gene3D" id="3.40.50.1820">
    <property type="entry name" value="alpha/beta hydrolase"/>
    <property type="match status" value="1"/>
</dbReference>
<dbReference type="NCBIfam" id="NF047388">
    <property type="entry name" value="SA1320_fam"/>
    <property type="match status" value="1"/>
</dbReference>
<protein>
    <recommendedName>
        <fullName evidence="2">Lipase (Class 3)</fullName>
    </recommendedName>
</protein>
<gene>
    <name evidence="1" type="ORF">CTLFYP3_02316</name>
</gene>
<name>A0A6N3ESE7_9CLOT</name>
<dbReference type="EMBL" id="CACRTO010000021">
    <property type="protein sequence ID" value="VYU40597.1"/>
    <property type="molecule type" value="Genomic_DNA"/>
</dbReference>